<dbReference type="PANTHER" id="PTHR30006">
    <property type="entry name" value="THIAMINE-BINDING PERIPLASMIC PROTEIN-RELATED"/>
    <property type="match status" value="1"/>
</dbReference>
<accession>A0ABP8V519</accession>
<organism evidence="4 5">
    <name type="scientific">Kistimonas scapharcae</name>
    <dbReference type="NCBI Taxonomy" id="1036133"/>
    <lineage>
        <taxon>Bacteria</taxon>
        <taxon>Pseudomonadati</taxon>
        <taxon>Pseudomonadota</taxon>
        <taxon>Gammaproteobacteria</taxon>
        <taxon>Oceanospirillales</taxon>
        <taxon>Endozoicomonadaceae</taxon>
        <taxon>Kistimonas</taxon>
    </lineage>
</organism>
<evidence type="ECO:0000256" key="3">
    <source>
        <dbReference type="SAM" id="SignalP"/>
    </source>
</evidence>
<sequence>MRLGLKKTLVAAVFASTTLFAGLSASFASAADDELVVYSSRNEELIKPLFDLYTKKTGVKIRYITDKDAPLIARLEAEGKTTPADMLITVDAGNLWQAKEKGILQPYTSETLQKNIPAHLRDPDNNWYGLSVRARTMVYASDRIKPEQLSSYEDLADPKWEGRLCLRTAKKVYNQSLVATMIDRLGEPGSENVVKGWVHNLAMPVFSNDTKAMEAVASGICDVTIVNTYYFGRLLKQKPDTNLKLFWANQGSNGVHVNVSGAGITRYAKHPEAASKLLEWMSTPEAQRILADSNMEYPANADVQPSSEVAAWGNFKQDNLNVETAGRLQSEAIQLMDRAKYN</sequence>
<dbReference type="Proteomes" id="UP001500604">
    <property type="component" value="Unassembled WGS sequence"/>
</dbReference>
<dbReference type="PIRSF" id="PIRSF002825">
    <property type="entry name" value="CfbpA"/>
    <property type="match status" value="1"/>
</dbReference>
<comment type="caution">
    <text evidence="4">The sequence shown here is derived from an EMBL/GenBank/DDBJ whole genome shotgun (WGS) entry which is preliminary data.</text>
</comment>
<keyword evidence="2 3" id="KW-0732">Signal</keyword>
<dbReference type="Gene3D" id="3.40.190.10">
    <property type="entry name" value="Periplasmic binding protein-like II"/>
    <property type="match status" value="2"/>
</dbReference>
<evidence type="ECO:0000256" key="1">
    <source>
        <dbReference type="ARBA" id="ARBA00008520"/>
    </source>
</evidence>
<comment type="similarity">
    <text evidence="1">Belongs to the bacterial solute-binding protein 1 family.</text>
</comment>
<gene>
    <name evidence="4" type="ORF">GCM10023116_31700</name>
</gene>
<protein>
    <submittedName>
        <fullName evidence="4">Extracellular solute-binding protein</fullName>
    </submittedName>
</protein>
<keyword evidence="5" id="KW-1185">Reference proteome</keyword>
<feature type="signal peptide" evidence="3">
    <location>
        <begin position="1"/>
        <end position="30"/>
    </location>
</feature>
<proteinExistence type="inferred from homology"/>
<dbReference type="EMBL" id="BAABFL010000426">
    <property type="protein sequence ID" value="GAA4650887.1"/>
    <property type="molecule type" value="Genomic_DNA"/>
</dbReference>
<name>A0ABP8V519_9GAMM</name>
<dbReference type="InterPro" id="IPR026045">
    <property type="entry name" value="Ferric-bd"/>
</dbReference>
<evidence type="ECO:0000313" key="4">
    <source>
        <dbReference type="EMBL" id="GAA4650887.1"/>
    </source>
</evidence>
<dbReference type="Pfam" id="PF13343">
    <property type="entry name" value="SBP_bac_6"/>
    <property type="match status" value="1"/>
</dbReference>
<dbReference type="PANTHER" id="PTHR30006:SF15">
    <property type="entry name" value="IRON-UTILIZATION PERIPLASMIC PROTEIN"/>
    <property type="match status" value="1"/>
</dbReference>
<dbReference type="SUPFAM" id="SSF53850">
    <property type="entry name" value="Periplasmic binding protein-like II"/>
    <property type="match status" value="1"/>
</dbReference>
<dbReference type="RefSeq" id="WP_345197151.1">
    <property type="nucleotide sequence ID" value="NZ_BAABFL010000426.1"/>
</dbReference>
<reference evidence="5" key="1">
    <citation type="journal article" date="2019" name="Int. J. Syst. Evol. Microbiol.">
        <title>The Global Catalogue of Microorganisms (GCM) 10K type strain sequencing project: providing services to taxonomists for standard genome sequencing and annotation.</title>
        <authorList>
            <consortium name="The Broad Institute Genomics Platform"/>
            <consortium name="The Broad Institute Genome Sequencing Center for Infectious Disease"/>
            <person name="Wu L."/>
            <person name="Ma J."/>
        </authorList>
    </citation>
    <scope>NUCLEOTIDE SEQUENCE [LARGE SCALE GENOMIC DNA]</scope>
    <source>
        <strain evidence="5">JCM 17805</strain>
    </source>
</reference>
<evidence type="ECO:0000313" key="5">
    <source>
        <dbReference type="Proteomes" id="UP001500604"/>
    </source>
</evidence>
<evidence type="ECO:0000256" key="2">
    <source>
        <dbReference type="ARBA" id="ARBA00022729"/>
    </source>
</evidence>
<feature type="chain" id="PRO_5046022178" evidence="3">
    <location>
        <begin position="31"/>
        <end position="342"/>
    </location>
</feature>